<dbReference type="eggNOG" id="COG1309">
    <property type="taxonomic scope" value="Bacteria"/>
</dbReference>
<dbReference type="SUPFAM" id="SSF46689">
    <property type="entry name" value="Homeodomain-like"/>
    <property type="match status" value="1"/>
</dbReference>
<evidence type="ECO:0000256" key="4">
    <source>
        <dbReference type="PROSITE-ProRule" id="PRU00335"/>
    </source>
</evidence>
<proteinExistence type="predicted"/>
<reference evidence="6 7" key="1">
    <citation type="submission" date="2013-09" db="EMBL/GenBank/DDBJ databases">
        <title>Whole genome shotgun sequence of Vibrio ezurae NBRC 102218.</title>
        <authorList>
            <person name="Yoshida I."/>
            <person name="Hosoyama A."/>
            <person name="Numata M."/>
            <person name="Hashimoto M."/>
            <person name="Hosoyama Y."/>
            <person name="Tsuchikane K."/>
            <person name="Noguchi M."/>
            <person name="Hirakata S."/>
            <person name="Ichikawa N."/>
            <person name="Ohji S."/>
            <person name="Yamazoe A."/>
            <person name="Fujita N."/>
        </authorList>
    </citation>
    <scope>NUCLEOTIDE SEQUENCE [LARGE SCALE GENOMIC DNA]</scope>
    <source>
        <strain evidence="6 7">NBRC 102218</strain>
    </source>
</reference>
<keyword evidence="3" id="KW-0804">Transcription</keyword>
<dbReference type="GO" id="GO:0000976">
    <property type="term" value="F:transcription cis-regulatory region binding"/>
    <property type="evidence" value="ECO:0007669"/>
    <property type="project" value="TreeGrafter"/>
</dbReference>
<evidence type="ECO:0000259" key="5">
    <source>
        <dbReference type="PROSITE" id="PS50977"/>
    </source>
</evidence>
<feature type="DNA-binding region" description="H-T-H motif" evidence="4">
    <location>
        <begin position="29"/>
        <end position="48"/>
    </location>
</feature>
<dbReference type="OrthoDB" id="8535430at2"/>
<dbReference type="STRING" id="1219080.VEZ01S_16_00400"/>
<keyword evidence="2 4" id="KW-0238">DNA-binding</keyword>
<organism evidence="6 7">
    <name type="scientific">Vibrio ezurae NBRC 102218</name>
    <dbReference type="NCBI Taxonomy" id="1219080"/>
    <lineage>
        <taxon>Bacteria</taxon>
        <taxon>Pseudomonadati</taxon>
        <taxon>Pseudomonadota</taxon>
        <taxon>Gammaproteobacteria</taxon>
        <taxon>Vibrionales</taxon>
        <taxon>Vibrionaceae</taxon>
        <taxon>Vibrio</taxon>
    </lineage>
</organism>
<sequence>MAKLAEIKQENIICAAIEIFSEKGLDQASMEAIAKKAAVSKRTLYKYYPTKESLFSVIVERLLSSITVLSDIAFEQTQSLTEQLTSIAEKEVKLLCSSPFIALTRMVMRECMGSKALAKVLMEKLESLESANGMTQWIEQGINAKQLKVEHPAIASEQFIASLKSIIFWPQLMAHTPPPDAATQRIVINCAVQQFVAAYQIK</sequence>
<evidence type="ECO:0000313" key="6">
    <source>
        <dbReference type="EMBL" id="GAD79491.1"/>
    </source>
</evidence>
<evidence type="ECO:0000313" key="7">
    <source>
        <dbReference type="Proteomes" id="UP000016562"/>
    </source>
</evidence>
<dbReference type="EMBL" id="BATM01000016">
    <property type="protein sequence ID" value="GAD79491.1"/>
    <property type="molecule type" value="Genomic_DNA"/>
</dbReference>
<comment type="caution">
    <text evidence="6">The sequence shown here is derived from an EMBL/GenBank/DDBJ whole genome shotgun (WGS) entry which is preliminary data.</text>
</comment>
<keyword evidence="1" id="KW-0805">Transcription regulation</keyword>
<dbReference type="InterPro" id="IPR001647">
    <property type="entry name" value="HTH_TetR"/>
</dbReference>
<dbReference type="InterPro" id="IPR039536">
    <property type="entry name" value="TetR_C_Proteobacteria"/>
</dbReference>
<dbReference type="Pfam" id="PF14246">
    <property type="entry name" value="TetR_C_7"/>
    <property type="match status" value="1"/>
</dbReference>
<dbReference type="AlphaFoldDB" id="U3AHT9"/>
<dbReference type="InterPro" id="IPR050109">
    <property type="entry name" value="HTH-type_TetR-like_transc_reg"/>
</dbReference>
<accession>U3AHT9</accession>
<dbReference type="InterPro" id="IPR009057">
    <property type="entry name" value="Homeodomain-like_sf"/>
</dbReference>
<dbReference type="PRINTS" id="PR00455">
    <property type="entry name" value="HTHTETR"/>
</dbReference>
<protein>
    <submittedName>
        <fullName evidence="6">Putative TetR family transcriptional regulator</fullName>
    </submittedName>
</protein>
<gene>
    <name evidence="6" type="ORF">VEZ01S_16_00400</name>
</gene>
<dbReference type="RefSeq" id="WP_021713200.1">
    <property type="nucleotide sequence ID" value="NZ_BATM01000016.1"/>
</dbReference>
<evidence type="ECO:0000256" key="2">
    <source>
        <dbReference type="ARBA" id="ARBA00023125"/>
    </source>
</evidence>
<dbReference type="Gene3D" id="1.10.10.60">
    <property type="entry name" value="Homeodomain-like"/>
    <property type="match status" value="1"/>
</dbReference>
<keyword evidence="7" id="KW-1185">Reference proteome</keyword>
<dbReference type="GO" id="GO:0003700">
    <property type="term" value="F:DNA-binding transcription factor activity"/>
    <property type="evidence" value="ECO:0007669"/>
    <property type="project" value="TreeGrafter"/>
</dbReference>
<evidence type="ECO:0000256" key="1">
    <source>
        <dbReference type="ARBA" id="ARBA00023015"/>
    </source>
</evidence>
<dbReference type="Pfam" id="PF00440">
    <property type="entry name" value="TetR_N"/>
    <property type="match status" value="1"/>
</dbReference>
<dbReference type="PANTHER" id="PTHR30055">
    <property type="entry name" value="HTH-TYPE TRANSCRIPTIONAL REGULATOR RUTR"/>
    <property type="match status" value="1"/>
</dbReference>
<dbReference type="PROSITE" id="PS50977">
    <property type="entry name" value="HTH_TETR_2"/>
    <property type="match status" value="1"/>
</dbReference>
<feature type="domain" description="HTH tetR-type" evidence="5">
    <location>
        <begin position="6"/>
        <end position="66"/>
    </location>
</feature>
<dbReference type="Gene3D" id="1.10.357.10">
    <property type="entry name" value="Tetracycline Repressor, domain 2"/>
    <property type="match status" value="1"/>
</dbReference>
<evidence type="ECO:0000256" key="3">
    <source>
        <dbReference type="ARBA" id="ARBA00023163"/>
    </source>
</evidence>
<name>U3AHT9_9VIBR</name>
<dbReference type="Proteomes" id="UP000016562">
    <property type="component" value="Unassembled WGS sequence"/>
</dbReference>
<dbReference type="FunFam" id="1.10.10.60:FF:000141">
    <property type="entry name" value="TetR family transcriptional regulator"/>
    <property type="match status" value="1"/>
</dbReference>
<dbReference type="PANTHER" id="PTHR30055:SF224">
    <property type="entry name" value="TRANSCRIPTIONAL REGULATOR TETR FAMILY"/>
    <property type="match status" value="1"/>
</dbReference>